<dbReference type="InterPro" id="IPR003423">
    <property type="entry name" value="OMP_efflux"/>
</dbReference>
<dbReference type="EMBL" id="CP011568">
    <property type="protein sequence ID" value="AKJ67611.1"/>
    <property type="molecule type" value="Genomic_DNA"/>
</dbReference>
<dbReference type="InterPro" id="IPR010131">
    <property type="entry name" value="MdtP/NodT-like"/>
</dbReference>
<comment type="similarity">
    <text evidence="1">Belongs to the outer membrane factor (OMF) (TC 1.B.17) family.</text>
</comment>
<reference evidence="3" key="1">
    <citation type="submission" date="2015-06" db="EMBL/GenBank/DDBJ databases">
        <authorList>
            <person name="Lim Y.L."/>
            <person name="Ee R."/>
            <person name="Yong D."/>
            <person name="How K.Y."/>
            <person name="Yin W.F."/>
            <person name="Chan K.G."/>
        </authorList>
    </citation>
    <scope>NUCLEOTIDE SEQUENCE [LARGE SCALE GENOMIC DNA]</scope>
    <source>
        <strain evidence="3">DSM 25325</strain>
    </source>
</reference>
<evidence type="ECO:0000313" key="3">
    <source>
        <dbReference type="Proteomes" id="UP000036700"/>
    </source>
</evidence>
<keyword evidence="3" id="KW-1185">Reference proteome</keyword>
<protein>
    <recommendedName>
        <fullName evidence="4">Transporter</fullName>
    </recommendedName>
</protein>
<evidence type="ECO:0008006" key="4">
    <source>
        <dbReference type="Google" id="ProtNLM"/>
    </source>
</evidence>
<organism evidence="2 3">
    <name type="scientific">Pandoraea thiooxydans</name>
    <dbReference type="NCBI Taxonomy" id="445709"/>
    <lineage>
        <taxon>Bacteria</taxon>
        <taxon>Pseudomonadati</taxon>
        <taxon>Pseudomonadota</taxon>
        <taxon>Betaproteobacteria</taxon>
        <taxon>Burkholderiales</taxon>
        <taxon>Burkholderiaceae</taxon>
        <taxon>Pandoraea</taxon>
    </lineage>
</organism>
<evidence type="ECO:0000256" key="1">
    <source>
        <dbReference type="ARBA" id="ARBA00007613"/>
    </source>
</evidence>
<accession>A0A0G3ESD6</accession>
<sequence length="453" mass="47684">MTRLLPGIGLLISVLAIGGCATYHPLPLATRADLGASITQVLHTVPAGAGRPGVSIDVSRALSVDQIGVLAILNDPALRAEHGQSELARAGVIQSALLPNPSVGLGYAALLGGPGTTGALSASLSQDIASLVTYHNRVASARAHAAQVNAQLLWQEWQVAQKARLLALDLYWGGQAIAASQARLAALTQLSRRLQQAVDQGSLSLAALGPVQASLASQAQALQALHLTQMDNWRALDALLGLRPAVRFDIARPHPPVLPAQLDALAASVAQRRPDLIALRLGYRSADQDVRAAILGQFPAFVLGGSWSSDTSDVRSGGPTVTFDLPIFNRNQGQIAQARASRRVLHAQYQSRLDDTQASILALRARSQYLAARLGPARAAAATAGAQAEAARGAYAQHNLDQRTLDDYESTALQQRLALFDLQRGLGEARIALTLELGLGLPPARIAPLDSKR</sequence>
<dbReference type="RefSeq" id="WP_047213259.1">
    <property type="nucleotide sequence ID" value="NZ_CP011568.3"/>
</dbReference>
<dbReference type="GO" id="GO:0015562">
    <property type="term" value="F:efflux transmembrane transporter activity"/>
    <property type="evidence" value="ECO:0007669"/>
    <property type="project" value="InterPro"/>
</dbReference>
<evidence type="ECO:0000313" key="2">
    <source>
        <dbReference type="EMBL" id="AKJ67611.1"/>
    </source>
</evidence>
<dbReference type="Pfam" id="PF02321">
    <property type="entry name" value="OEP"/>
    <property type="match status" value="1"/>
</dbReference>
<dbReference type="PROSITE" id="PS51257">
    <property type="entry name" value="PROKAR_LIPOPROTEIN"/>
    <property type="match status" value="1"/>
</dbReference>
<dbReference type="OrthoDB" id="9791261at2"/>
<gene>
    <name evidence="2" type="ORF">ABW99_04590</name>
</gene>
<name>A0A0G3ESD6_9BURK</name>
<dbReference type="SUPFAM" id="SSF56954">
    <property type="entry name" value="Outer membrane efflux proteins (OEP)"/>
    <property type="match status" value="1"/>
</dbReference>
<dbReference type="STRING" id="445709.ABW99_04590"/>
<dbReference type="Gene3D" id="1.20.1600.10">
    <property type="entry name" value="Outer membrane efflux proteins (OEP)"/>
    <property type="match status" value="1"/>
</dbReference>
<dbReference type="PANTHER" id="PTHR30203">
    <property type="entry name" value="OUTER MEMBRANE CATION EFFLUX PROTEIN"/>
    <property type="match status" value="1"/>
</dbReference>
<dbReference type="KEGG" id="ptx:ABW99_04590"/>
<dbReference type="PATRIC" id="fig|445709.3.peg.985"/>
<dbReference type="Proteomes" id="UP000036700">
    <property type="component" value="Chromosome"/>
</dbReference>
<proteinExistence type="inferred from homology"/>
<dbReference type="AlphaFoldDB" id="A0A0G3ESD6"/>